<dbReference type="GO" id="GO:0000981">
    <property type="term" value="F:DNA-binding transcription factor activity, RNA polymerase II-specific"/>
    <property type="evidence" value="ECO:0007669"/>
    <property type="project" value="TreeGrafter"/>
</dbReference>
<evidence type="ECO:0000256" key="6">
    <source>
        <dbReference type="ARBA" id="ARBA00023163"/>
    </source>
</evidence>
<dbReference type="CDD" id="cd14717">
    <property type="entry name" value="bZIP_Maf_small"/>
    <property type="match status" value="1"/>
</dbReference>
<dbReference type="InterPro" id="IPR004826">
    <property type="entry name" value="bZIP_Maf"/>
</dbReference>
<keyword evidence="5" id="KW-0238">DNA-binding</keyword>
<keyword evidence="4" id="KW-0805">Transcription regulation</keyword>
<sequence>MSLTSIIIAVVGSLLELNHHQSSSATSCPGSTPITAPFQHPQPRGQEHNSRFFLSQVKEELTAAAARAASASPPLTPNHTSISDDDLVSLSVKDLNRLLKGLTRDEVSKLKQRRRTLKNRGYAANCREKRISQKEELETEKDKLRAEVERLQRENSIVKMELNALRNKCEALEQFAHRNDIRVLTHPHHMVSQMHASLVVKSEPMLPSSTVS</sequence>
<dbReference type="PROSITE" id="PS50217">
    <property type="entry name" value="BZIP"/>
    <property type="match status" value="1"/>
</dbReference>
<evidence type="ECO:0000313" key="12">
    <source>
        <dbReference type="Proteomes" id="UP000076420"/>
    </source>
</evidence>
<dbReference type="GO" id="GO:0000978">
    <property type="term" value="F:RNA polymerase II cis-regulatory region sequence-specific DNA binding"/>
    <property type="evidence" value="ECO:0007669"/>
    <property type="project" value="TreeGrafter"/>
</dbReference>
<keyword evidence="8" id="KW-0175">Coiled coil</keyword>
<dbReference type="InterPro" id="IPR008917">
    <property type="entry name" value="TF_DNA-bd_sf"/>
</dbReference>
<evidence type="ECO:0000256" key="7">
    <source>
        <dbReference type="ARBA" id="ARBA00023242"/>
    </source>
</evidence>
<gene>
    <name evidence="11" type="primary">106074805</name>
</gene>
<dbReference type="Gene3D" id="1.20.5.170">
    <property type="match status" value="1"/>
</dbReference>
<reference evidence="11" key="1">
    <citation type="submission" date="2020-05" db="UniProtKB">
        <authorList>
            <consortium name="EnsemblMetazoa"/>
        </authorList>
    </citation>
    <scope>IDENTIFICATION</scope>
    <source>
        <strain evidence="11">BB02</strain>
    </source>
</reference>
<accession>A0A2C9K052</accession>
<dbReference type="AlphaFoldDB" id="A0A2C9K052"/>
<evidence type="ECO:0000256" key="2">
    <source>
        <dbReference type="ARBA" id="ARBA00008500"/>
    </source>
</evidence>
<dbReference type="EnsemblMetazoa" id="BGLB010876-RB">
    <property type="protein sequence ID" value="BGLB010876-PB"/>
    <property type="gene ID" value="BGLB010876"/>
</dbReference>
<evidence type="ECO:0000256" key="5">
    <source>
        <dbReference type="ARBA" id="ARBA00023125"/>
    </source>
</evidence>
<dbReference type="OrthoDB" id="5974330at2759"/>
<protein>
    <recommendedName>
        <fullName evidence="10">BZIP domain-containing protein</fullName>
    </recommendedName>
</protein>
<dbReference type="FunFam" id="1.20.5.170:FF:000011">
    <property type="entry name" value="Transcription factor MafG, putative"/>
    <property type="match status" value="1"/>
</dbReference>
<keyword evidence="3" id="KW-0678">Repressor</keyword>
<dbReference type="InterPro" id="IPR046347">
    <property type="entry name" value="bZIP_sf"/>
</dbReference>
<dbReference type="SMART" id="SM00338">
    <property type="entry name" value="BRLZ"/>
    <property type="match status" value="1"/>
</dbReference>
<dbReference type="InterPro" id="IPR024874">
    <property type="entry name" value="Transcription_factor_Maf_fam"/>
</dbReference>
<proteinExistence type="inferred from homology"/>
<dbReference type="PANTHER" id="PTHR10129:SF48">
    <property type="entry name" value="MAF-S, ISOFORM B"/>
    <property type="match status" value="1"/>
</dbReference>
<keyword evidence="6" id="KW-0804">Transcription</keyword>
<evidence type="ECO:0000256" key="1">
    <source>
        <dbReference type="ARBA" id="ARBA00004123"/>
    </source>
</evidence>
<dbReference type="STRING" id="6526.A0A2C9K052"/>
<evidence type="ECO:0000259" key="10">
    <source>
        <dbReference type="PROSITE" id="PS50217"/>
    </source>
</evidence>
<name>A0A2C9K052_BIOGL</name>
<evidence type="ECO:0000256" key="9">
    <source>
        <dbReference type="SAM" id="MobiDB-lite"/>
    </source>
</evidence>
<feature type="domain" description="BZIP" evidence="10">
    <location>
        <begin position="109"/>
        <end position="172"/>
    </location>
</feature>
<evidence type="ECO:0000256" key="3">
    <source>
        <dbReference type="ARBA" id="ARBA00022491"/>
    </source>
</evidence>
<organism evidence="11 12">
    <name type="scientific">Biomphalaria glabrata</name>
    <name type="common">Bloodfluke planorb</name>
    <name type="synonym">Freshwater snail</name>
    <dbReference type="NCBI Taxonomy" id="6526"/>
    <lineage>
        <taxon>Eukaryota</taxon>
        <taxon>Metazoa</taxon>
        <taxon>Spiralia</taxon>
        <taxon>Lophotrochozoa</taxon>
        <taxon>Mollusca</taxon>
        <taxon>Gastropoda</taxon>
        <taxon>Heterobranchia</taxon>
        <taxon>Euthyneura</taxon>
        <taxon>Panpulmonata</taxon>
        <taxon>Hygrophila</taxon>
        <taxon>Lymnaeoidea</taxon>
        <taxon>Planorbidae</taxon>
        <taxon>Biomphalaria</taxon>
    </lineage>
</organism>
<feature type="region of interest" description="Disordered" evidence="9">
    <location>
        <begin position="21"/>
        <end position="47"/>
    </location>
</feature>
<keyword evidence="7" id="KW-0539">Nucleus</keyword>
<dbReference type="VEuPathDB" id="VectorBase:BGLB010876"/>
<dbReference type="InterPro" id="IPR004827">
    <property type="entry name" value="bZIP"/>
</dbReference>
<evidence type="ECO:0000256" key="4">
    <source>
        <dbReference type="ARBA" id="ARBA00023015"/>
    </source>
</evidence>
<dbReference type="Pfam" id="PF03131">
    <property type="entry name" value="bZIP_Maf"/>
    <property type="match status" value="1"/>
</dbReference>
<evidence type="ECO:0000256" key="8">
    <source>
        <dbReference type="SAM" id="Coils"/>
    </source>
</evidence>
<dbReference type="Proteomes" id="UP000076420">
    <property type="component" value="Unassembled WGS sequence"/>
</dbReference>
<comment type="similarity">
    <text evidence="2">Belongs to the bZIP family. Maf subfamily.</text>
</comment>
<feature type="compositionally biased region" description="Polar residues" evidence="9">
    <location>
        <begin position="21"/>
        <end position="34"/>
    </location>
</feature>
<dbReference type="PANTHER" id="PTHR10129">
    <property type="entry name" value="TRANSCRIPTION FACTOR MAF"/>
    <property type="match status" value="1"/>
</dbReference>
<dbReference type="KEGG" id="bgt:106074805"/>
<dbReference type="SUPFAM" id="SSF57959">
    <property type="entry name" value="Leucine zipper domain"/>
    <property type="match status" value="1"/>
</dbReference>
<dbReference type="VEuPathDB" id="VectorBase:BGLAX_035434"/>
<dbReference type="SUPFAM" id="SSF47454">
    <property type="entry name" value="A DNA-binding domain in eukaryotic transcription factors"/>
    <property type="match status" value="1"/>
</dbReference>
<comment type="subcellular location">
    <subcellularLocation>
        <location evidence="1">Nucleus</location>
    </subcellularLocation>
</comment>
<feature type="coiled-coil region" evidence="8">
    <location>
        <begin position="127"/>
        <end position="168"/>
    </location>
</feature>
<dbReference type="GO" id="GO:0005634">
    <property type="term" value="C:nucleus"/>
    <property type="evidence" value="ECO:0007669"/>
    <property type="project" value="UniProtKB-SubCell"/>
</dbReference>
<evidence type="ECO:0000313" key="11">
    <source>
        <dbReference type="EnsemblMetazoa" id="BGLB010876-PB"/>
    </source>
</evidence>